<dbReference type="GO" id="GO:0048476">
    <property type="term" value="C:Holliday junction resolvase complex"/>
    <property type="evidence" value="ECO:0007669"/>
    <property type="project" value="TreeGrafter"/>
</dbReference>
<dbReference type="SUPFAM" id="SSF52980">
    <property type="entry name" value="Restriction endonuclease-like"/>
    <property type="match status" value="1"/>
</dbReference>
<evidence type="ECO:0000256" key="10">
    <source>
        <dbReference type="ARBA" id="ARBA00023204"/>
    </source>
</evidence>
<dbReference type="CDD" id="cd20074">
    <property type="entry name" value="XPF_nuclease_Mus81"/>
    <property type="match status" value="1"/>
</dbReference>
<evidence type="ECO:0000256" key="2">
    <source>
        <dbReference type="ARBA" id="ARBA00010015"/>
    </source>
</evidence>
<dbReference type="GO" id="GO:0008821">
    <property type="term" value="F:crossover junction DNA endonuclease activity"/>
    <property type="evidence" value="ECO:0007669"/>
    <property type="project" value="InterPro"/>
</dbReference>
<dbReference type="GO" id="GO:0005634">
    <property type="term" value="C:nucleus"/>
    <property type="evidence" value="ECO:0007669"/>
    <property type="project" value="TreeGrafter"/>
</dbReference>
<evidence type="ECO:0000259" key="12">
    <source>
        <dbReference type="SMART" id="SM00891"/>
    </source>
</evidence>
<evidence type="ECO:0000256" key="11">
    <source>
        <dbReference type="SAM" id="MobiDB-lite"/>
    </source>
</evidence>
<feature type="domain" description="ERCC4" evidence="12">
    <location>
        <begin position="3"/>
        <end position="90"/>
    </location>
</feature>
<accession>A0A6C0K6E8</accession>
<dbReference type="GO" id="GO:0003677">
    <property type="term" value="F:DNA binding"/>
    <property type="evidence" value="ECO:0007669"/>
    <property type="project" value="InterPro"/>
</dbReference>
<protein>
    <recommendedName>
        <fullName evidence="12">ERCC4 domain-containing protein</fullName>
    </recommendedName>
</protein>
<keyword evidence="8" id="KW-0460">Magnesium</keyword>
<evidence type="ECO:0000256" key="7">
    <source>
        <dbReference type="ARBA" id="ARBA00022801"/>
    </source>
</evidence>
<evidence type="ECO:0000313" key="13">
    <source>
        <dbReference type="EMBL" id="QHU11828.1"/>
    </source>
</evidence>
<dbReference type="InterPro" id="IPR033309">
    <property type="entry name" value="Mus81"/>
</dbReference>
<keyword evidence="9" id="KW-0233">DNA recombination</keyword>
<dbReference type="InterPro" id="IPR011335">
    <property type="entry name" value="Restrct_endonuc-II-like"/>
</dbReference>
<organism evidence="13">
    <name type="scientific">viral metagenome</name>
    <dbReference type="NCBI Taxonomy" id="1070528"/>
    <lineage>
        <taxon>unclassified sequences</taxon>
        <taxon>metagenomes</taxon>
        <taxon>organismal metagenomes</taxon>
    </lineage>
</organism>
<evidence type="ECO:0000256" key="3">
    <source>
        <dbReference type="ARBA" id="ARBA00022722"/>
    </source>
</evidence>
<evidence type="ECO:0000256" key="1">
    <source>
        <dbReference type="ARBA" id="ARBA00001946"/>
    </source>
</evidence>
<dbReference type="PANTHER" id="PTHR13451">
    <property type="entry name" value="CLASS II CROSSOVER JUNCTION ENDONUCLEASE MUS81"/>
    <property type="match status" value="1"/>
</dbReference>
<evidence type="ECO:0000256" key="9">
    <source>
        <dbReference type="ARBA" id="ARBA00023172"/>
    </source>
</evidence>
<keyword evidence="4" id="KW-0479">Metal-binding</keyword>
<keyword evidence="6" id="KW-0227">DNA damage</keyword>
<dbReference type="Pfam" id="PF02732">
    <property type="entry name" value="ERCC4"/>
    <property type="match status" value="1"/>
</dbReference>
<dbReference type="AlphaFoldDB" id="A0A6C0K6E8"/>
<dbReference type="PANTHER" id="PTHR13451:SF0">
    <property type="entry name" value="CROSSOVER JUNCTION ENDONUCLEASE MUS81"/>
    <property type="match status" value="1"/>
</dbReference>
<keyword evidence="3" id="KW-0540">Nuclease</keyword>
<keyword evidence="7" id="KW-0378">Hydrolase</keyword>
<proteinExistence type="inferred from homology"/>
<dbReference type="GO" id="GO:0000727">
    <property type="term" value="P:double-strand break repair via break-induced replication"/>
    <property type="evidence" value="ECO:0007669"/>
    <property type="project" value="TreeGrafter"/>
</dbReference>
<keyword evidence="5" id="KW-0255">Endonuclease</keyword>
<feature type="compositionally biased region" description="Basic residues" evidence="11">
    <location>
        <begin position="236"/>
        <end position="247"/>
    </location>
</feature>
<dbReference type="GO" id="GO:0048257">
    <property type="term" value="F:3'-flap endonuclease activity"/>
    <property type="evidence" value="ECO:0007669"/>
    <property type="project" value="TreeGrafter"/>
</dbReference>
<dbReference type="GO" id="GO:0031573">
    <property type="term" value="P:mitotic intra-S DNA damage checkpoint signaling"/>
    <property type="evidence" value="ECO:0007669"/>
    <property type="project" value="TreeGrafter"/>
</dbReference>
<reference evidence="13" key="1">
    <citation type="journal article" date="2020" name="Nature">
        <title>Giant virus diversity and host interactions through global metagenomics.</title>
        <authorList>
            <person name="Schulz F."/>
            <person name="Roux S."/>
            <person name="Paez-Espino D."/>
            <person name="Jungbluth S."/>
            <person name="Walsh D.A."/>
            <person name="Denef V.J."/>
            <person name="McMahon K.D."/>
            <person name="Konstantinidis K.T."/>
            <person name="Eloe-Fadrosh E.A."/>
            <person name="Kyrpides N.C."/>
            <person name="Woyke T."/>
        </authorList>
    </citation>
    <scope>NUCLEOTIDE SEQUENCE</scope>
    <source>
        <strain evidence="13">GVMAG-S-1101169-75</strain>
    </source>
</reference>
<dbReference type="Gene3D" id="3.40.50.10130">
    <property type="match status" value="1"/>
</dbReference>
<dbReference type="Gene3D" id="1.10.150.670">
    <property type="entry name" value="Crossover junction endonuclease EME1, DNA-binding domain"/>
    <property type="match status" value="1"/>
</dbReference>
<dbReference type="EMBL" id="MN740790">
    <property type="protein sequence ID" value="QHU11828.1"/>
    <property type="molecule type" value="Genomic_DNA"/>
</dbReference>
<evidence type="ECO:0000256" key="8">
    <source>
        <dbReference type="ARBA" id="ARBA00022842"/>
    </source>
</evidence>
<dbReference type="InterPro" id="IPR047416">
    <property type="entry name" value="XPF_nuclease_Mus81"/>
</dbReference>
<keyword evidence="10" id="KW-0234">DNA repair</keyword>
<evidence type="ECO:0000256" key="6">
    <source>
        <dbReference type="ARBA" id="ARBA00022763"/>
    </source>
</evidence>
<name>A0A6C0K6E8_9ZZZZ</name>
<dbReference type="InterPro" id="IPR042530">
    <property type="entry name" value="EME1/EME2_C"/>
</dbReference>
<dbReference type="GO" id="GO:0006308">
    <property type="term" value="P:DNA catabolic process"/>
    <property type="evidence" value="ECO:0007669"/>
    <property type="project" value="InterPro"/>
</dbReference>
<evidence type="ECO:0000256" key="5">
    <source>
        <dbReference type="ARBA" id="ARBA00022759"/>
    </source>
</evidence>
<dbReference type="GO" id="GO:0046872">
    <property type="term" value="F:metal ion binding"/>
    <property type="evidence" value="ECO:0007669"/>
    <property type="project" value="UniProtKB-KW"/>
</dbReference>
<evidence type="ECO:0000256" key="4">
    <source>
        <dbReference type="ARBA" id="ARBA00022723"/>
    </source>
</evidence>
<feature type="region of interest" description="Disordered" evidence="11">
    <location>
        <begin position="230"/>
        <end position="253"/>
    </location>
</feature>
<dbReference type="SMART" id="SM00891">
    <property type="entry name" value="ERCC4"/>
    <property type="match status" value="1"/>
</dbReference>
<comment type="cofactor">
    <cofactor evidence="1">
        <name>Mg(2+)</name>
        <dbReference type="ChEBI" id="CHEBI:18420"/>
    </cofactor>
</comment>
<dbReference type="GO" id="GO:0000712">
    <property type="term" value="P:resolution of meiotic recombination intermediates"/>
    <property type="evidence" value="ECO:0007669"/>
    <property type="project" value="TreeGrafter"/>
</dbReference>
<sequence>MESLEIDMRERGLMTALGERVTYRQENLVIGDLLFVFPMEHRLCIERKTWCDLWSSITDGRFREQRARLLEWSRASPSQHHVLYLIEGKPEDVGTTPRDTCLKTIHRLAILYGFAVWRTKSIKESADYVVWLTEQKTLFKNIEDTVTTRIEDLSRTMAKTKKDVQTPRHYLLAFLQSVSGISSAMAGAIAGESSSLQEFFEKCKKCEVVVVTEEEEKPVPVASVAPVAPEEETPTIKKKIPKKKKSAKTGPTGAEGFLAEIPIPVTDGTKTRKLGVERAKKILSSLGLATDPYRGEVAAMTSTASRTSST</sequence>
<comment type="similarity">
    <text evidence="2">Belongs to the XPF family.</text>
</comment>
<dbReference type="InterPro" id="IPR006166">
    <property type="entry name" value="ERCC4_domain"/>
</dbReference>